<dbReference type="GO" id="GO:0055085">
    <property type="term" value="P:transmembrane transport"/>
    <property type="evidence" value="ECO:0007669"/>
    <property type="project" value="InterPro"/>
</dbReference>
<evidence type="ECO:0000313" key="11">
    <source>
        <dbReference type="EMBL" id="HIY67376.1"/>
    </source>
</evidence>
<feature type="transmembrane region" description="Helical" evidence="8">
    <location>
        <begin position="20"/>
        <end position="42"/>
    </location>
</feature>
<dbReference type="CDD" id="cd06261">
    <property type="entry name" value="TM_PBP2"/>
    <property type="match status" value="2"/>
</dbReference>
<reference evidence="11" key="2">
    <citation type="submission" date="2021-04" db="EMBL/GenBank/DDBJ databases">
        <authorList>
            <person name="Gilroy R."/>
        </authorList>
    </citation>
    <scope>NUCLEOTIDE SEQUENCE</scope>
    <source>
        <strain evidence="11">ChiGjej1B1-98</strain>
    </source>
</reference>
<evidence type="ECO:0000256" key="5">
    <source>
        <dbReference type="ARBA" id="ARBA00022692"/>
    </source>
</evidence>
<sequence length="595" mass="63988">MMKIRRQPSNGAFTTRRSMLPLVVVAVLLFALPVVMLVVGAFRNAPPGQPPQWSFDAFGRTLGGASTYSTFVNSLVIAVVCAAFSVLLALVLVFFAVRSTAPLRRIVTPIMVLVLALPPLFYAMSWGMLWNPRLGQVNQWWMALTGGEEPLFSAYSWPGLVSVMVLKGTSFCYLLLLGPFRAMDRTLEEAAQMSGASRIRTIFSIDLAVLMPAISGVVILNLIIGLEAFEVPLFLGTPAGIDVFSTEVYGYIADQTPADYGGASVLSLVLVALVLLMVAVQWRVLGRKKYTTVTGKGYDTAPWEIGGWRWVGTGVIALYVLFGVALPLAQLLLGSFQPFFGGDVYSTANYEMLFSDPRTMEALRSTIIVAVVGGLAAVALAFITMYAVSHNETWMRRVLEMLTWLPFTLPGIVLALGLAWTYVSLPGVRQLYGSMLLVGLGLVIAATPIATRAIQPALMQINRELEEASRISGAHPARVVFGVVLPLIAPSFFAAWFVVAIVISGNLSIPVLLSSSLTPTVPLLVYDMNTQGYSSRAAALLILVLATLTAGMLLLLALQRIATIMARRYRVPGRAASPSGEATPAASSTAAETNN</sequence>
<evidence type="ECO:0000313" key="12">
    <source>
        <dbReference type="Proteomes" id="UP000824005"/>
    </source>
</evidence>
<dbReference type="Gene3D" id="1.10.3720.10">
    <property type="entry name" value="MetI-like"/>
    <property type="match status" value="2"/>
</dbReference>
<dbReference type="PANTHER" id="PTHR43357:SF4">
    <property type="entry name" value="INNER MEMBRANE ABC TRANSPORTER PERMEASE PROTEIN YDCV"/>
    <property type="match status" value="1"/>
</dbReference>
<reference evidence="11" key="1">
    <citation type="journal article" date="2021" name="PeerJ">
        <title>Extensive microbial diversity within the chicken gut microbiome revealed by metagenomics and culture.</title>
        <authorList>
            <person name="Gilroy R."/>
            <person name="Ravi A."/>
            <person name="Getino M."/>
            <person name="Pursley I."/>
            <person name="Horton D.L."/>
            <person name="Alikhan N.F."/>
            <person name="Baker D."/>
            <person name="Gharbi K."/>
            <person name="Hall N."/>
            <person name="Watson M."/>
            <person name="Adriaenssens E.M."/>
            <person name="Foster-Nyarko E."/>
            <person name="Jarju S."/>
            <person name="Secka A."/>
            <person name="Antonio M."/>
            <person name="Oren A."/>
            <person name="Chaudhuri R.R."/>
            <person name="La Ragione R."/>
            <person name="Hildebrand F."/>
            <person name="Pallen M.J."/>
        </authorList>
    </citation>
    <scope>NUCLEOTIDE SEQUENCE</scope>
    <source>
        <strain evidence="11">ChiGjej1B1-98</strain>
    </source>
</reference>
<evidence type="ECO:0000256" key="6">
    <source>
        <dbReference type="ARBA" id="ARBA00022989"/>
    </source>
</evidence>
<feature type="transmembrane region" description="Helical" evidence="8">
    <location>
        <begin position="75"/>
        <end position="97"/>
    </location>
</feature>
<dbReference type="InterPro" id="IPR035906">
    <property type="entry name" value="MetI-like_sf"/>
</dbReference>
<keyword evidence="3" id="KW-1003">Cell membrane</keyword>
<keyword evidence="2 8" id="KW-0813">Transport</keyword>
<dbReference type="AlphaFoldDB" id="A0A9D1Z0J1"/>
<feature type="transmembrane region" description="Helical" evidence="8">
    <location>
        <begin position="435"/>
        <end position="458"/>
    </location>
</feature>
<keyword evidence="5 8" id="KW-0812">Transmembrane</keyword>
<gene>
    <name evidence="11" type="ORF">H9830_14005</name>
</gene>
<comment type="subcellular location">
    <subcellularLocation>
        <location evidence="1">Cell inner membrane</location>
        <topology evidence="1">Multi-pass membrane protein</topology>
    </subcellularLocation>
    <subcellularLocation>
        <location evidence="8">Cell membrane</location>
        <topology evidence="8">Multi-pass membrane protein</topology>
    </subcellularLocation>
</comment>
<evidence type="ECO:0000259" key="10">
    <source>
        <dbReference type="PROSITE" id="PS50928"/>
    </source>
</evidence>
<evidence type="ECO:0000256" key="8">
    <source>
        <dbReference type="RuleBase" id="RU363032"/>
    </source>
</evidence>
<evidence type="ECO:0000256" key="9">
    <source>
        <dbReference type="SAM" id="MobiDB-lite"/>
    </source>
</evidence>
<evidence type="ECO:0000256" key="2">
    <source>
        <dbReference type="ARBA" id="ARBA00022448"/>
    </source>
</evidence>
<feature type="transmembrane region" description="Helical" evidence="8">
    <location>
        <begin position="479"/>
        <end position="503"/>
    </location>
</feature>
<dbReference type="Pfam" id="PF00528">
    <property type="entry name" value="BPD_transp_1"/>
    <property type="match status" value="2"/>
</dbReference>
<dbReference type="InterPro" id="IPR000515">
    <property type="entry name" value="MetI-like"/>
</dbReference>
<keyword evidence="6 8" id="KW-1133">Transmembrane helix</keyword>
<feature type="domain" description="ABC transmembrane type-1" evidence="10">
    <location>
        <begin position="363"/>
        <end position="554"/>
    </location>
</feature>
<dbReference type="SUPFAM" id="SSF161098">
    <property type="entry name" value="MetI-like"/>
    <property type="match status" value="2"/>
</dbReference>
<dbReference type="EMBL" id="DXDC01000423">
    <property type="protein sequence ID" value="HIY67376.1"/>
    <property type="molecule type" value="Genomic_DNA"/>
</dbReference>
<dbReference type="Proteomes" id="UP000824005">
    <property type="component" value="Unassembled WGS sequence"/>
</dbReference>
<evidence type="ECO:0000256" key="4">
    <source>
        <dbReference type="ARBA" id="ARBA00022519"/>
    </source>
</evidence>
<comment type="similarity">
    <text evidence="8">Belongs to the binding-protein-dependent transport system permease family.</text>
</comment>
<organism evidence="11 12">
    <name type="scientific">Candidatus Agrococcus pullicola</name>
    <dbReference type="NCBI Taxonomy" id="2838429"/>
    <lineage>
        <taxon>Bacteria</taxon>
        <taxon>Bacillati</taxon>
        <taxon>Actinomycetota</taxon>
        <taxon>Actinomycetes</taxon>
        <taxon>Micrococcales</taxon>
        <taxon>Microbacteriaceae</taxon>
        <taxon>Agrococcus</taxon>
    </lineage>
</organism>
<feature type="transmembrane region" description="Helical" evidence="8">
    <location>
        <begin position="260"/>
        <end position="280"/>
    </location>
</feature>
<feature type="compositionally biased region" description="Low complexity" evidence="9">
    <location>
        <begin position="575"/>
        <end position="595"/>
    </location>
</feature>
<dbReference type="PANTHER" id="PTHR43357">
    <property type="entry name" value="INNER MEMBRANE ABC TRANSPORTER PERMEASE PROTEIN YDCV"/>
    <property type="match status" value="1"/>
</dbReference>
<feature type="region of interest" description="Disordered" evidence="9">
    <location>
        <begin position="574"/>
        <end position="595"/>
    </location>
</feature>
<feature type="transmembrane region" description="Helical" evidence="8">
    <location>
        <begin position="537"/>
        <end position="558"/>
    </location>
</feature>
<proteinExistence type="inferred from homology"/>
<dbReference type="PROSITE" id="PS50928">
    <property type="entry name" value="ABC_TM1"/>
    <property type="match status" value="2"/>
</dbReference>
<evidence type="ECO:0000256" key="7">
    <source>
        <dbReference type="ARBA" id="ARBA00023136"/>
    </source>
</evidence>
<comment type="caution">
    <text evidence="11">The sequence shown here is derived from an EMBL/GenBank/DDBJ whole genome shotgun (WGS) entry which is preliminary data.</text>
</comment>
<feature type="domain" description="ABC transmembrane type-1" evidence="10">
    <location>
        <begin position="71"/>
        <end position="281"/>
    </location>
</feature>
<evidence type="ECO:0000256" key="3">
    <source>
        <dbReference type="ARBA" id="ARBA00022475"/>
    </source>
</evidence>
<evidence type="ECO:0000256" key="1">
    <source>
        <dbReference type="ARBA" id="ARBA00004429"/>
    </source>
</evidence>
<feature type="transmembrane region" description="Helical" evidence="8">
    <location>
        <begin position="201"/>
        <end position="224"/>
    </location>
</feature>
<feature type="transmembrane region" description="Helical" evidence="8">
    <location>
        <begin position="310"/>
        <end position="333"/>
    </location>
</feature>
<feature type="transmembrane region" description="Helical" evidence="8">
    <location>
        <begin position="367"/>
        <end position="389"/>
    </location>
</feature>
<feature type="transmembrane region" description="Helical" evidence="8">
    <location>
        <begin position="109"/>
        <end position="130"/>
    </location>
</feature>
<dbReference type="GO" id="GO:0005886">
    <property type="term" value="C:plasma membrane"/>
    <property type="evidence" value="ECO:0007669"/>
    <property type="project" value="UniProtKB-SubCell"/>
</dbReference>
<feature type="transmembrane region" description="Helical" evidence="8">
    <location>
        <begin position="160"/>
        <end position="180"/>
    </location>
</feature>
<keyword evidence="7 8" id="KW-0472">Membrane</keyword>
<name>A0A9D1Z0J1_9MICO</name>
<feature type="transmembrane region" description="Helical" evidence="8">
    <location>
        <begin position="401"/>
        <end position="423"/>
    </location>
</feature>
<keyword evidence="4" id="KW-0997">Cell inner membrane</keyword>
<protein>
    <submittedName>
        <fullName evidence="11">Iron ABC transporter permease</fullName>
    </submittedName>
</protein>
<accession>A0A9D1Z0J1</accession>